<dbReference type="InterPro" id="IPR008974">
    <property type="entry name" value="TRAF-like"/>
</dbReference>
<dbReference type="PANTHER" id="PTHR26379">
    <property type="entry name" value="BTB/POZ AND MATH DOMAIN-CONTAINING PROTEIN 1"/>
    <property type="match status" value="1"/>
</dbReference>
<feature type="domain" description="BTB" evidence="3">
    <location>
        <begin position="582"/>
        <end position="645"/>
    </location>
</feature>
<accession>A0AAQ3UPL4</accession>
<feature type="domain" description="MATH" evidence="4">
    <location>
        <begin position="18"/>
        <end position="168"/>
    </location>
</feature>
<dbReference type="InterPro" id="IPR056423">
    <property type="entry name" value="BACK_BPM_SPOP"/>
</dbReference>
<dbReference type="Pfam" id="PF24570">
    <property type="entry name" value="BACK_BPM_SPOP"/>
    <property type="match status" value="3"/>
</dbReference>
<dbReference type="SUPFAM" id="SSF49599">
    <property type="entry name" value="TRAF domain-like"/>
    <property type="match status" value="3"/>
</dbReference>
<dbReference type="SMART" id="SM00225">
    <property type="entry name" value="BTB"/>
    <property type="match status" value="3"/>
</dbReference>
<evidence type="ECO:0000313" key="5">
    <source>
        <dbReference type="EMBL" id="WVZ93114.1"/>
    </source>
</evidence>
<dbReference type="Gene3D" id="3.30.710.10">
    <property type="entry name" value="Potassium Channel Kv1.1, Chain A"/>
    <property type="match status" value="3"/>
</dbReference>
<evidence type="ECO:0000313" key="6">
    <source>
        <dbReference type="Proteomes" id="UP001341281"/>
    </source>
</evidence>
<dbReference type="PANTHER" id="PTHR26379:SF433">
    <property type="entry name" value="OS08G0226800 PROTEIN"/>
    <property type="match status" value="1"/>
</dbReference>
<reference evidence="5 6" key="1">
    <citation type="submission" date="2024-02" db="EMBL/GenBank/DDBJ databases">
        <title>High-quality chromosome-scale genome assembly of Pensacola bahiagrass (Paspalum notatum Flugge var. saurae).</title>
        <authorList>
            <person name="Vega J.M."/>
            <person name="Podio M."/>
            <person name="Orjuela J."/>
            <person name="Siena L.A."/>
            <person name="Pessino S.C."/>
            <person name="Combes M.C."/>
            <person name="Mariac C."/>
            <person name="Albertini E."/>
            <person name="Pupilli F."/>
            <person name="Ortiz J.P.A."/>
            <person name="Leblanc O."/>
        </authorList>
    </citation>
    <scope>NUCLEOTIDE SEQUENCE [LARGE SCALE GENOMIC DNA]</scope>
    <source>
        <strain evidence="5">R1</strain>
        <tissue evidence="5">Leaf</tissue>
    </source>
</reference>
<dbReference type="CDD" id="cd00121">
    <property type="entry name" value="MATH"/>
    <property type="match status" value="3"/>
</dbReference>
<comment type="pathway">
    <text evidence="1">Protein modification; protein ubiquitination.</text>
</comment>
<dbReference type="EMBL" id="CP144753">
    <property type="protein sequence ID" value="WVZ93114.1"/>
    <property type="molecule type" value="Genomic_DNA"/>
</dbReference>
<sequence>MVAESKRTASSHTTEVETATHSFKIVGYTLNKGMGVGESIQSGTFAVGGYDWAICFYPDGCGWVSKDYAVVYLKLLSKTAKVLRASYNLSLVNQTTGLPEIVFSATNARVGTRGLDDCFTIECILSVVKEPRVETLWGFEIDVPPSDLTEHFGNLLLSEEGADVTFSVRGATFPAHKIVLAARSPVFKAQLYGQMKESRARCVTVEDMQPDVFKSLLEFIYTDSLPDWYDLDAEEYCEIARHLLAAADRYAMDRLKLLCASILVEDLDVENVATMLAIADQHNCDRLKGVCVEFMASSKEMDAVVKTEGYANLKRTRPSILVDVPEMTSNCLKLKTAKQMTKQLLKTESKEKRKTWSTPYIPSDHPVTLGPFANPFQNRLLAFLLLRRSSAAGRPYRVASSCRPLHSDRERMVSESKRTASSHTTEVETATHSFKIVGYSLNKGMCVGKSIQSGTFTVGGCDWAICFYPGGSNLDAANKDYANVYLKLVSKSANVWTSYNLSLVNQTTGLPESVFSATNARVFTRGRVETEIGLHAPIHRRKLECKSAGYIVDDCLTIECTVSVLKESRVETLGNFEIDEGADVTFSVRGATFPAHKIVLAAQSPVFKAQLYGQMKESRARCVTVEDMQPDVFKSLLEFIYTDSLPDWYDLDAEEYCEIARHLLAAADRYAMDRLKLLCASILVEDLDVENVATMLAIADQHNCDRLKGVCVEFMASSKEMDAVVKTEGYANLKRTRPSILVDVPEMTSKTASSHTTEVETATHSFKIVGYSLNKGMCVGKSIQSGTFTVGGCDWAICFYPGGSNLDAANKDYANVYLKLVSKSANVWTSYNLSLVNQTTGLPESVFSATNARVFTRGRVETEIGLHAPIHRRKLECKSAGYIVDDCLTIECTVSVLKESRVETLGNFEIDEGADVTFSVRGATFPAHKIVLAAQSPVFKAQLYGQMKESRARCVTVEDMQPDVFKSLLEFIYTDSLPDWDDLDAEEYCEIAGHLLAAADRYAMDRLKLLCASILVEDLDVENVATTLAIADQHNCDRLKGVCVEFMASSKEMDAVVKTEGYANLKRTRPSILVDVLEMTS</sequence>
<feature type="domain" description="BTB" evidence="3">
    <location>
        <begin position="162"/>
        <end position="225"/>
    </location>
</feature>
<comment type="similarity">
    <text evidence="2">Belongs to the Tdpoz family.</text>
</comment>
<gene>
    <name evidence="5" type="ORF">U9M48_039120</name>
</gene>
<dbReference type="PROSITE" id="PS50144">
    <property type="entry name" value="MATH"/>
    <property type="match status" value="3"/>
</dbReference>
<dbReference type="SUPFAM" id="SSF54695">
    <property type="entry name" value="POZ domain"/>
    <property type="match status" value="3"/>
</dbReference>
<dbReference type="Gene3D" id="2.60.210.10">
    <property type="entry name" value="Apoptosis, Tumor Necrosis Factor Receptor Associated Protein 2, Chain A"/>
    <property type="match status" value="3"/>
</dbReference>
<dbReference type="Gene3D" id="1.25.40.420">
    <property type="match status" value="3"/>
</dbReference>
<dbReference type="InterPro" id="IPR002083">
    <property type="entry name" value="MATH/TRAF_dom"/>
</dbReference>
<evidence type="ECO:0000256" key="2">
    <source>
        <dbReference type="ARBA" id="ARBA00010846"/>
    </source>
</evidence>
<feature type="domain" description="MATH" evidence="4">
    <location>
        <begin position="761"/>
        <end position="894"/>
    </location>
</feature>
<organism evidence="5 6">
    <name type="scientific">Paspalum notatum var. saurae</name>
    <dbReference type="NCBI Taxonomy" id="547442"/>
    <lineage>
        <taxon>Eukaryota</taxon>
        <taxon>Viridiplantae</taxon>
        <taxon>Streptophyta</taxon>
        <taxon>Embryophyta</taxon>
        <taxon>Tracheophyta</taxon>
        <taxon>Spermatophyta</taxon>
        <taxon>Magnoliopsida</taxon>
        <taxon>Liliopsida</taxon>
        <taxon>Poales</taxon>
        <taxon>Poaceae</taxon>
        <taxon>PACMAD clade</taxon>
        <taxon>Panicoideae</taxon>
        <taxon>Andropogonodae</taxon>
        <taxon>Paspaleae</taxon>
        <taxon>Paspalinae</taxon>
        <taxon>Paspalum</taxon>
    </lineage>
</organism>
<feature type="domain" description="MATH" evidence="4">
    <location>
        <begin position="429"/>
        <end position="562"/>
    </location>
</feature>
<name>A0AAQ3UPL4_PASNO</name>
<dbReference type="InterPro" id="IPR000210">
    <property type="entry name" value="BTB/POZ_dom"/>
</dbReference>
<protein>
    <recommendedName>
        <fullName evidence="7">Speckle-type POZ protein</fullName>
    </recommendedName>
</protein>
<evidence type="ECO:0000259" key="4">
    <source>
        <dbReference type="PROSITE" id="PS50144"/>
    </source>
</evidence>
<dbReference type="InterPro" id="IPR011333">
    <property type="entry name" value="SKP1/BTB/POZ_sf"/>
</dbReference>
<evidence type="ECO:0008006" key="7">
    <source>
        <dbReference type="Google" id="ProtNLM"/>
    </source>
</evidence>
<dbReference type="Proteomes" id="UP001341281">
    <property type="component" value="Chromosome 09"/>
</dbReference>
<dbReference type="CDD" id="cd18280">
    <property type="entry name" value="BTB_POZ_BPM_plant"/>
    <property type="match status" value="1"/>
</dbReference>
<evidence type="ECO:0000259" key="3">
    <source>
        <dbReference type="PROSITE" id="PS50097"/>
    </source>
</evidence>
<dbReference type="PROSITE" id="PS50097">
    <property type="entry name" value="BTB"/>
    <property type="match status" value="3"/>
</dbReference>
<dbReference type="Pfam" id="PF00651">
    <property type="entry name" value="BTB"/>
    <property type="match status" value="3"/>
</dbReference>
<feature type="domain" description="BTB" evidence="3">
    <location>
        <begin position="914"/>
        <end position="977"/>
    </location>
</feature>
<dbReference type="Pfam" id="PF22486">
    <property type="entry name" value="MATH_2"/>
    <property type="match status" value="3"/>
</dbReference>
<evidence type="ECO:0000256" key="1">
    <source>
        <dbReference type="ARBA" id="ARBA00004906"/>
    </source>
</evidence>
<proteinExistence type="inferred from homology"/>
<dbReference type="AlphaFoldDB" id="A0AAQ3UPL4"/>
<feature type="non-terminal residue" evidence="5">
    <location>
        <position position="1"/>
    </location>
</feature>
<dbReference type="InterPro" id="IPR045005">
    <property type="entry name" value="BPM1-6"/>
</dbReference>
<dbReference type="GO" id="GO:0016567">
    <property type="term" value="P:protein ubiquitination"/>
    <property type="evidence" value="ECO:0007669"/>
    <property type="project" value="InterPro"/>
</dbReference>
<keyword evidence="6" id="KW-1185">Reference proteome</keyword>